<keyword evidence="7 10" id="KW-1133">Transmembrane helix</keyword>
<evidence type="ECO:0000256" key="8">
    <source>
        <dbReference type="ARBA" id="ARBA00023034"/>
    </source>
</evidence>
<dbReference type="EMBL" id="CAWYQH010000130">
    <property type="protein sequence ID" value="CAK8693038.1"/>
    <property type="molecule type" value="Genomic_DNA"/>
</dbReference>
<evidence type="ECO:0000313" key="11">
    <source>
        <dbReference type="EMBL" id="CAK8693038.1"/>
    </source>
</evidence>
<evidence type="ECO:0000256" key="6">
    <source>
        <dbReference type="ARBA" id="ARBA00022968"/>
    </source>
</evidence>
<evidence type="ECO:0000256" key="2">
    <source>
        <dbReference type="ARBA" id="ARBA00008661"/>
    </source>
</evidence>
<dbReference type="InterPro" id="IPR002659">
    <property type="entry name" value="Glyco_trans_31"/>
</dbReference>
<accession>A0ABP0GMT5</accession>
<evidence type="ECO:0000256" key="7">
    <source>
        <dbReference type="ARBA" id="ARBA00022989"/>
    </source>
</evidence>
<dbReference type="Pfam" id="PF01762">
    <property type="entry name" value="Galactosyl_T"/>
    <property type="match status" value="1"/>
</dbReference>
<dbReference type="PANTHER" id="PTHR11214:SF283">
    <property type="entry name" value="N-ACETYLLACTOSAMINIDE BETA-1,3-N-ACETYLGLUCOSAMINYLTRANSFERASE 4-LIKE"/>
    <property type="match status" value="1"/>
</dbReference>
<comment type="caution">
    <text evidence="11">The sequence shown here is derived from an EMBL/GenBank/DDBJ whole genome shotgun (WGS) entry which is preliminary data.</text>
</comment>
<comment type="similarity">
    <text evidence="2 10">Belongs to the glycosyltransferase 31 family.</text>
</comment>
<keyword evidence="8 10" id="KW-0333">Golgi apparatus</keyword>
<comment type="subcellular location">
    <subcellularLocation>
        <location evidence="1 10">Golgi apparatus membrane</location>
        <topology evidence="1 10">Single-pass type II membrane protein</topology>
    </subcellularLocation>
</comment>
<dbReference type="EC" id="2.4.1.-" evidence="10"/>
<keyword evidence="9 10" id="KW-0472">Membrane</keyword>
<evidence type="ECO:0000256" key="9">
    <source>
        <dbReference type="ARBA" id="ARBA00023136"/>
    </source>
</evidence>
<name>A0ABP0GMT5_CLALP</name>
<evidence type="ECO:0000256" key="3">
    <source>
        <dbReference type="ARBA" id="ARBA00022676"/>
    </source>
</evidence>
<sequence>MVKWRNYAHCIFILLCIWSFIAAWCFVTVVKRTMADSRPKSPYSCVVLEREDVRRRIPGYQFESANSSSVTNRTVPQPPISPDNLCGDIVMRRLKYLKEPIFEECFVASQIKWSNMIFVKSAAGNTARREWIRRTWGSIKYLEGIRFDTVFVVGRPEGVTKALVEEEYERNHDMLLLDEPDNYRNISLKTLASMQWASENLPDDYFYTSADDDFLVYMDRVRDAIEQYEEKMAEAKWPEFPIVCMYALAAESRPIRDPDSKYYVSKETYRWPNWPKFCLGGMYTTSVSVARQLLDQAKTAKRIEMDDVWVTGILRQGLGMPNEMVVDLKDAPAAEHMYGFAGRQTDSVRAFMQREWGKVYKNLRFKTVCAC</sequence>
<keyword evidence="5 10" id="KW-0812">Transmembrane</keyword>
<evidence type="ECO:0000256" key="4">
    <source>
        <dbReference type="ARBA" id="ARBA00022679"/>
    </source>
</evidence>
<dbReference type="Proteomes" id="UP001642483">
    <property type="component" value="Unassembled WGS sequence"/>
</dbReference>
<gene>
    <name evidence="11" type="ORF">CVLEPA_LOCUS26368</name>
</gene>
<dbReference type="Gene3D" id="3.90.550.50">
    <property type="match status" value="1"/>
</dbReference>
<reference evidence="11 12" key="1">
    <citation type="submission" date="2024-02" db="EMBL/GenBank/DDBJ databases">
        <authorList>
            <person name="Daric V."/>
            <person name="Darras S."/>
        </authorList>
    </citation>
    <scope>NUCLEOTIDE SEQUENCE [LARGE SCALE GENOMIC DNA]</scope>
</reference>
<evidence type="ECO:0000256" key="1">
    <source>
        <dbReference type="ARBA" id="ARBA00004323"/>
    </source>
</evidence>
<keyword evidence="12" id="KW-1185">Reference proteome</keyword>
<evidence type="ECO:0000313" key="12">
    <source>
        <dbReference type="Proteomes" id="UP001642483"/>
    </source>
</evidence>
<dbReference type="PANTHER" id="PTHR11214">
    <property type="entry name" value="BETA-1,3-N-ACETYLGLUCOSAMINYLTRANSFERASE"/>
    <property type="match status" value="1"/>
</dbReference>
<keyword evidence="4" id="KW-0808">Transferase</keyword>
<proteinExistence type="inferred from homology"/>
<keyword evidence="3 10" id="KW-0328">Glycosyltransferase</keyword>
<organism evidence="11 12">
    <name type="scientific">Clavelina lepadiformis</name>
    <name type="common">Light-bulb sea squirt</name>
    <name type="synonym">Ascidia lepadiformis</name>
    <dbReference type="NCBI Taxonomy" id="159417"/>
    <lineage>
        <taxon>Eukaryota</taxon>
        <taxon>Metazoa</taxon>
        <taxon>Chordata</taxon>
        <taxon>Tunicata</taxon>
        <taxon>Ascidiacea</taxon>
        <taxon>Aplousobranchia</taxon>
        <taxon>Clavelinidae</taxon>
        <taxon>Clavelina</taxon>
    </lineage>
</organism>
<evidence type="ECO:0000256" key="5">
    <source>
        <dbReference type="ARBA" id="ARBA00022692"/>
    </source>
</evidence>
<protein>
    <recommendedName>
        <fullName evidence="10">Hexosyltransferase</fullName>
        <ecNumber evidence="10">2.4.1.-</ecNumber>
    </recommendedName>
</protein>
<keyword evidence="6 10" id="KW-0735">Signal-anchor</keyword>
<evidence type="ECO:0000256" key="10">
    <source>
        <dbReference type="RuleBase" id="RU363063"/>
    </source>
</evidence>
<feature type="transmembrane region" description="Helical" evidence="10">
    <location>
        <begin position="6"/>
        <end position="30"/>
    </location>
</feature>